<dbReference type="InterPro" id="IPR013783">
    <property type="entry name" value="Ig-like_fold"/>
</dbReference>
<dbReference type="PANTHER" id="PTHR11860">
    <property type="entry name" value="POLYMERIC-IMMUNOGLOBULIN RECEPTOR"/>
    <property type="match status" value="1"/>
</dbReference>
<comment type="subcellular location">
    <subcellularLocation>
        <location evidence="1">Membrane</location>
    </subcellularLocation>
</comment>
<dbReference type="AlphaFoldDB" id="A0A7J5ZR97"/>
<gene>
    <name evidence="6" type="ORF">AMELA_G00262770</name>
</gene>
<dbReference type="InterPro" id="IPR036179">
    <property type="entry name" value="Ig-like_dom_sf"/>
</dbReference>
<dbReference type="SMART" id="SM00409">
    <property type="entry name" value="IG"/>
    <property type="match status" value="1"/>
</dbReference>
<reference evidence="6 7" key="1">
    <citation type="submission" date="2020-02" db="EMBL/GenBank/DDBJ databases">
        <title>A chromosome-scale genome assembly of the black bullhead catfish (Ameiurus melas).</title>
        <authorList>
            <person name="Wen M."/>
            <person name="Zham M."/>
            <person name="Cabau C."/>
            <person name="Klopp C."/>
            <person name="Donnadieu C."/>
            <person name="Roques C."/>
            <person name="Bouchez O."/>
            <person name="Lampietro C."/>
            <person name="Jouanno E."/>
            <person name="Herpin A."/>
            <person name="Louis A."/>
            <person name="Berthelot C."/>
            <person name="Parey E."/>
            <person name="Roest-Crollius H."/>
            <person name="Braasch I."/>
            <person name="Postlethwait J."/>
            <person name="Robinson-Rechavi M."/>
            <person name="Echchiki A."/>
            <person name="Begum T."/>
            <person name="Montfort J."/>
            <person name="Schartl M."/>
            <person name="Bobe J."/>
            <person name="Guiguen Y."/>
        </authorList>
    </citation>
    <scope>NUCLEOTIDE SEQUENCE [LARGE SCALE GENOMIC DNA]</scope>
    <source>
        <strain evidence="6">M_S1</strain>
        <tissue evidence="6">Blood</tissue>
    </source>
</reference>
<evidence type="ECO:0000313" key="7">
    <source>
        <dbReference type="Proteomes" id="UP000593565"/>
    </source>
</evidence>
<dbReference type="Proteomes" id="UP000593565">
    <property type="component" value="Unassembled WGS sequence"/>
</dbReference>
<name>A0A7J5ZR97_AMEME</name>
<dbReference type="SUPFAM" id="SSF48726">
    <property type="entry name" value="Immunoglobulin"/>
    <property type="match status" value="1"/>
</dbReference>
<dbReference type="InterPro" id="IPR013106">
    <property type="entry name" value="Ig_V-set"/>
</dbReference>
<dbReference type="InterPro" id="IPR050671">
    <property type="entry name" value="CD300_family_receptors"/>
</dbReference>
<dbReference type="Gene3D" id="2.60.40.10">
    <property type="entry name" value="Immunoglobulins"/>
    <property type="match status" value="1"/>
</dbReference>
<dbReference type="Pfam" id="PF07686">
    <property type="entry name" value="V-set"/>
    <property type="match status" value="1"/>
</dbReference>
<evidence type="ECO:0000256" key="2">
    <source>
        <dbReference type="ARBA" id="ARBA00022692"/>
    </source>
</evidence>
<feature type="region of interest" description="Disordered" evidence="4">
    <location>
        <begin position="185"/>
        <end position="210"/>
    </location>
</feature>
<dbReference type="PANTHER" id="PTHR11860:SF118">
    <property type="entry name" value="CMRF35-LIKE MOLECULE 3-RELATED"/>
    <property type="match status" value="1"/>
</dbReference>
<feature type="compositionally biased region" description="Polar residues" evidence="4">
    <location>
        <begin position="187"/>
        <end position="203"/>
    </location>
</feature>
<keyword evidence="3" id="KW-0472">Membrane</keyword>
<keyword evidence="2" id="KW-0812">Transmembrane</keyword>
<dbReference type="InterPro" id="IPR003599">
    <property type="entry name" value="Ig_sub"/>
</dbReference>
<comment type="caution">
    <text evidence="6">The sequence shown here is derived from an EMBL/GenBank/DDBJ whole genome shotgun (WGS) entry which is preliminary data.</text>
</comment>
<keyword evidence="7" id="KW-1185">Reference proteome</keyword>
<evidence type="ECO:0000259" key="5">
    <source>
        <dbReference type="SMART" id="SM00409"/>
    </source>
</evidence>
<evidence type="ECO:0000256" key="1">
    <source>
        <dbReference type="ARBA" id="ARBA00004370"/>
    </source>
</evidence>
<dbReference type="GO" id="GO:0004888">
    <property type="term" value="F:transmembrane signaling receptor activity"/>
    <property type="evidence" value="ECO:0007669"/>
    <property type="project" value="TreeGrafter"/>
</dbReference>
<organism evidence="6 7">
    <name type="scientific">Ameiurus melas</name>
    <name type="common">Black bullhead</name>
    <name type="synonym">Silurus melas</name>
    <dbReference type="NCBI Taxonomy" id="219545"/>
    <lineage>
        <taxon>Eukaryota</taxon>
        <taxon>Metazoa</taxon>
        <taxon>Chordata</taxon>
        <taxon>Craniata</taxon>
        <taxon>Vertebrata</taxon>
        <taxon>Euteleostomi</taxon>
        <taxon>Actinopterygii</taxon>
        <taxon>Neopterygii</taxon>
        <taxon>Teleostei</taxon>
        <taxon>Ostariophysi</taxon>
        <taxon>Siluriformes</taxon>
        <taxon>Ictaluridae</taxon>
        <taxon>Ameiurus</taxon>
    </lineage>
</organism>
<evidence type="ECO:0000313" key="6">
    <source>
        <dbReference type="EMBL" id="KAF4072431.1"/>
    </source>
</evidence>
<feature type="domain" description="Immunoglobulin" evidence="5">
    <location>
        <begin position="60"/>
        <end position="160"/>
    </location>
</feature>
<accession>A0A7J5ZR97</accession>
<evidence type="ECO:0000256" key="4">
    <source>
        <dbReference type="SAM" id="MobiDB-lite"/>
    </source>
</evidence>
<proteinExistence type="predicted"/>
<dbReference type="GO" id="GO:0005886">
    <property type="term" value="C:plasma membrane"/>
    <property type="evidence" value="ECO:0007669"/>
    <property type="project" value="TreeGrafter"/>
</dbReference>
<protein>
    <recommendedName>
        <fullName evidence="5">Immunoglobulin domain-containing protein</fullName>
    </recommendedName>
</protein>
<dbReference type="EMBL" id="JAAGNN010000025">
    <property type="protein sequence ID" value="KAF4072431.1"/>
    <property type="molecule type" value="Genomic_DNA"/>
</dbReference>
<sequence>MISQTSSAASYIVQLTTKTRHSILEKTKNDIVQVEADLWDYYVLVHWNFLICLTMKIKAESVFTETEGGSVDISCKYPDGYQYTPMYFCRDPCSYSDVLIKSVKADTFVSEGRYTARNTLSTRSFSVTIRHLTLKDSGVYYCGVDAWGKDKLTKVKLTVSEVLRPNQNPEATEQHDASTMIKATAAPTVSTRDPVSRQNQSPHNDTKYCM</sequence>
<evidence type="ECO:0000256" key="3">
    <source>
        <dbReference type="ARBA" id="ARBA00023136"/>
    </source>
</evidence>